<dbReference type="GeneID" id="87619552"/>
<feature type="transmembrane region" description="Helical" evidence="1">
    <location>
        <begin position="45"/>
        <end position="68"/>
    </location>
</feature>
<keyword evidence="1" id="KW-0812">Transmembrane</keyword>
<keyword evidence="1" id="KW-1133">Transmembrane helix</keyword>
<feature type="transmembrane region" description="Helical" evidence="1">
    <location>
        <begin position="190"/>
        <end position="208"/>
    </location>
</feature>
<name>A0A3S3SHN4_9BACI</name>
<dbReference type="Proteomes" id="UP000288024">
    <property type="component" value="Unassembled WGS sequence"/>
</dbReference>
<keyword evidence="3" id="KW-1185">Reference proteome</keyword>
<proteinExistence type="predicted"/>
<gene>
    <name evidence="2" type="ORF">EM808_21725</name>
</gene>
<dbReference type="Gene3D" id="1.20.1260.100">
    <property type="entry name" value="TspO/MBR protein"/>
    <property type="match status" value="1"/>
</dbReference>
<evidence type="ECO:0000313" key="3">
    <source>
        <dbReference type="Proteomes" id="UP000288024"/>
    </source>
</evidence>
<feature type="transmembrane region" description="Helical" evidence="1">
    <location>
        <begin position="167"/>
        <end position="183"/>
    </location>
</feature>
<dbReference type="PANTHER" id="PTHR33802">
    <property type="entry name" value="SI:CH211-161H7.5-RELATED"/>
    <property type="match status" value="1"/>
</dbReference>
<dbReference type="InterPro" id="IPR038330">
    <property type="entry name" value="TspO/MBR-related_sf"/>
</dbReference>
<feature type="transmembrane region" description="Helical" evidence="1">
    <location>
        <begin position="214"/>
        <end position="233"/>
    </location>
</feature>
<organism evidence="2 3">
    <name type="scientific">Niallia taxi</name>
    <dbReference type="NCBI Taxonomy" id="2499688"/>
    <lineage>
        <taxon>Bacteria</taxon>
        <taxon>Bacillati</taxon>
        <taxon>Bacillota</taxon>
        <taxon>Bacilli</taxon>
        <taxon>Bacillales</taxon>
        <taxon>Bacillaceae</taxon>
        <taxon>Niallia</taxon>
    </lineage>
</organism>
<feature type="transmembrane region" description="Helical" evidence="1">
    <location>
        <begin position="135"/>
        <end position="161"/>
    </location>
</feature>
<feature type="transmembrane region" description="Helical" evidence="1">
    <location>
        <begin position="103"/>
        <end position="123"/>
    </location>
</feature>
<protein>
    <submittedName>
        <fullName evidence="2">Tryptophan-rich sensory protein</fullName>
    </submittedName>
</protein>
<dbReference type="AlphaFoldDB" id="A0A3S3SHN4"/>
<dbReference type="PANTHER" id="PTHR33802:SF1">
    <property type="entry name" value="XK-RELATED PROTEIN"/>
    <property type="match status" value="1"/>
</dbReference>
<keyword evidence="1" id="KW-0472">Membrane</keyword>
<reference evidence="2 3" key="1">
    <citation type="submission" date="2019-01" db="EMBL/GenBank/DDBJ databases">
        <title>Bacillus sp. M5HDSG1-1, whole genome shotgun sequence.</title>
        <authorList>
            <person name="Tuo L."/>
        </authorList>
    </citation>
    <scope>NUCLEOTIDE SEQUENCE [LARGE SCALE GENOMIC DNA]</scope>
    <source>
        <strain evidence="2 3">M5HDSG1-1</strain>
    </source>
</reference>
<accession>A0A3S3SHN4</accession>
<evidence type="ECO:0000256" key="1">
    <source>
        <dbReference type="SAM" id="Phobius"/>
    </source>
</evidence>
<comment type="caution">
    <text evidence="2">The sequence shown here is derived from an EMBL/GenBank/DDBJ whole genome shotgun (WGS) entry which is preliminary data.</text>
</comment>
<sequence length="238" mass="27180">MSYLILSLLFYLIMVIVNALANIIPINGQTTGEISNKLEVLITPASYAFMIWGLIYVLLAVWLVRGFIKKYRGISYTKTSSTLFVITCILNATWILVWHYELFAISVIVILLLLLTLLILYKAIKSAAYRFFDVFPFSIYIGWISVASIVNISYFLTYIGLGPPEPLWTVSLLAVGGILGIFFRVMEKDWAYSLVIIWAYIAIGIKNWQTELAVSYTAFFISLLLLILVFIRFKKKRP</sequence>
<evidence type="ECO:0000313" key="2">
    <source>
        <dbReference type="EMBL" id="RVT58543.1"/>
    </source>
</evidence>
<dbReference type="EMBL" id="RZTZ01000012">
    <property type="protein sequence ID" value="RVT58543.1"/>
    <property type="molecule type" value="Genomic_DNA"/>
</dbReference>
<dbReference type="RefSeq" id="WP_127740723.1">
    <property type="nucleotide sequence ID" value="NZ_JAMAVA010000011.1"/>
</dbReference>
<feature type="transmembrane region" description="Helical" evidence="1">
    <location>
        <begin position="80"/>
        <end position="97"/>
    </location>
</feature>